<keyword evidence="12" id="KW-1185">Reference proteome</keyword>
<evidence type="ECO:0000256" key="10">
    <source>
        <dbReference type="RuleBase" id="RU004336"/>
    </source>
</evidence>
<dbReference type="OrthoDB" id="941679at2759"/>
<evidence type="ECO:0000313" key="12">
    <source>
        <dbReference type="Proteomes" id="UP000655225"/>
    </source>
</evidence>
<comment type="catalytic activity">
    <reaction evidence="1">
        <text>Hydrolysis of (1-&gt;3)-beta-D-glucosidic linkages in (1-&gt;3)-beta-D-glucans.</text>
        <dbReference type="EC" id="3.2.1.39"/>
    </reaction>
</comment>
<dbReference type="EC" id="3.2.1.39" evidence="3"/>
<dbReference type="GO" id="GO:0006952">
    <property type="term" value="P:defense response"/>
    <property type="evidence" value="ECO:0007669"/>
    <property type="project" value="UniProtKB-KW"/>
</dbReference>
<evidence type="ECO:0000256" key="6">
    <source>
        <dbReference type="ARBA" id="ARBA00022821"/>
    </source>
</evidence>
<dbReference type="AlphaFoldDB" id="A0A834YHY7"/>
<keyword evidence="5 10" id="KW-0378">Hydrolase</keyword>
<keyword evidence="8 10" id="KW-0326">Glycosidase</keyword>
<dbReference type="FunFam" id="3.20.20.80:FF:000002">
    <property type="entry name" value="Glucan endo-1,3-beta-glucosidase 3"/>
    <property type="match status" value="1"/>
</dbReference>
<evidence type="ECO:0000256" key="3">
    <source>
        <dbReference type="ARBA" id="ARBA00012780"/>
    </source>
</evidence>
<keyword evidence="7" id="KW-1015">Disulfide bond</keyword>
<organism evidence="11 12">
    <name type="scientific">Tetracentron sinense</name>
    <name type="common">Spur-leaf</name>
    <dbReference type="NCBI Taxonomy" id="13715"/>
    <lineage>
        <taxon>Eukaryota</taxon>
        <taxon>Viridiplantae</taxon>
        <taxon>Streptophyta</taxon>
        <taxon>Embryophyta</taxon>
        <taxon>Tracheophyta</taxon>
        <taxon>Spermatophyta</taxon>
        <taxon>Magnoliopsida</taxon>
        <taxon>Trochodendrales</taxon>
        <taxon>Trochodendraceae</taxon>
        <taxon>Tetracentron</taxon>
    </lineage>
</organism>
<dbReference type="EMBL" id="JABCRI010000021">
    <property type="protein sequence ID" value="KAF8380034.1"/>
    <property type="molecule type" value="Genomic_DNA"/>
</dbReference>
<evidence type="ECO:0000256" key="4">
    <source>
        <dbReference type="ARBA" id="ARBA00022729"/>
    </source>
</evidence>
<evidence type="ECO:0000256" key="9">
    <source>
        <dbReference type="RuleBase" id="RU004335"/>
    </source>
</evidence>
<keyword evidence="4" id="KW-0732">Signal</keyword>
<dbReference type="InterPro" id="IPR017853">
    <property type="entry name" value="GH"/>
</dbReference>
<dbReference type="GO" id="GO:0005975">
    <property type="term" value="P:carbohydrate metabolic process"/>
    <property type="evidence" value="ECO:0007669"/>
    <property type="project" value="InterPro"/>
</dbReference>
<evidence type="ECO:0000256" key="5">
    <source>
        <dbReference type="ARBA" id="ARBA00022801"/>
    </source>
</evidence>
<dbReference type="InterPro" id="IPR044965">
    <property type="entry name" value="Glyco_hydro_17_plant"/>
</dbReference>
<evidence type="ECO:0000256" key="7">
    <source>
        <dbReference type="ARBA" id="ARBA00023157"/>
    </source>
</evidence>
<comment type="similarity">
    <text evidence="2 9">Belongs to the glycosyl hydrolase 17 family.</text>
</comment>
<evidence type="ECO:0000256" key="1">
    <source>
        <dbReference type="ARBA" id="ARBA00000382"/>
    </source>
</evidence>
<sequence>MKREKTLPRIKALSLFLILLFYPGSAFKFHKFQVQEFGVNYGRVGSNLPSPEKAVELIRSLSIKHVKIFDMDPTIIKAFANTNISLSLCIPNQQIQSLATNPSQADFIIQTFILPYYRETRISSISVGNEVSMLPEFAQVLLPAMKNVYGALRKFWLHKKIPVSTPHSLAILAIWSPPSAAVFQESIAELVLRPMLTFLNRINSPFMVNLYPYLTYKGSPSIPLHFALFSEGNQTFNYTDPNTGLPYTNLFDVLVDSLYSAAFSLGFYNLPLVVTETGWPSQGRPDDTAASLQNAAIFNQRLVRHVTRKQIKGTPLRPGIPIPTFIFALFDEDQKTGGPVEKYWGLMYANGTRKYDLGPPYLRSSI</sequence>
<keyword evidence="6" id="KW-0611">Plant defense</keyword>
<dbReference type="Gene3D" id="3.20.20.80">
    <property type="entry name" value="Glycosidases"/>
    <property type="match status" value="1"/>
</dbReference>
<protein>
    <recommendedName>
        <fullName evidence="3">glucan endo-1,3-beta-D-glucosidase</fullName>
        <ecNumber evidence="3">3.2.1.39</ecNumber>
    </recommendedName>
</protein>
<dbReference type="OMA" id="HKNTIIT"/>
<name>A0A834YHY7_TETSI</name>
<evidence type="ECO:0000256" key="2">
    <source>
        <dbReference type="ARBA" id="ARBA00008773"/>
    </source>
</evidence>
<evidence type="ECO:0000313" key="11">
    <source>
        <dbReference type="EMBL" id="KAF8380034.1"/>
    </source>
</evidence>
<dbReference type="GO" id="GO:0042973">
    <property type="term" value="F:glucan endo-1,3-beta-D-glucosidase activity"/>
    <property type="evidence" value="ECO:0007669"/>
    <property type="project" value="UniProtKB-EC"/>
</dbReference>
<reference evidence="11 12" key="1">
    <citation type="submission" date="2020-04" db="EMBL/GenBank/DDBJ databases">
        <title>Plant Genome Project.</title>
        <authorList>
            <person name="Zhang R.-G."/>
        </authorList>
    </citation>
    <scope>NUCLEOTIDE SEQUENCE [LARGE SCALE GENOMIC DNA]</scope>
    <source>
        <strain evidence="11">YNK0</strain>
        <tissue evidence="11">Leaf</tissue>
    </source>
</reference>
<dbReference type="InterPro" id="IPR000490">
    <property type="entry name" value="Glyco_hydro_17"/>
</dbReference>
<gene>
    <name evidence="11" type="ORF">HHK36_027504</name>
</gene>
<dbReference type="Pfam" id="PF00332">
    <property type="entry name" value="Glyco_hydro_17"/>
    <property type="match status" value="1"/>
</dbReference>
<proteinExistence type="inferred from homology"/>
<dbReference type="SUPFAM" id="SSF51445">
    <property type="entry name" value="(Trans)glycosidases"/>
    <property type="match status" value="1"/>
</dbReference>
<evidence type="ECO:0000256" key="8">
    <source>
        <dbReference type="ARBA" id="ARBA00023295"/>
    </source>
</evidence>
<dbReference type="Proteomes" id="UP000655225">
    <property type="component" value="Unassembled WGS sequence"/>
</dbReference>
<accession>A0A834YHY7</accession>
<dbReference type="PROSITE" id="PS00587">
    <property type="entry name" value="GLYCOSYL_HYDROL_F17"/>
    <property type="match status" value="1"/>
</dbReference>
<comment type="caution">
    <text evidence="11">The sequence shown here is derived from an EMBL/GenBank/DDBJ whole genome shotgun (WGS) entry which is preliminary data.</text>
</comment>
<dbReference type="PANTHER" id="PTHR32227">
    <property type="entry name" value="GLUCAN ENDO-1,3-BETA-GLUCOSIDASE BG1-RELATED-RELATED"/>
    <property type="match status" value="1"/>
</dbReference>